<dbReference type="SMART" id="SM00849">
    <property type="entry name" value="Lactamase_B"/>
    <property type="match status" value="1"/>
</dbReference>
<comment type="caution">
    <text evidence="2">The sequence shown here is derived from an EMBL/GenBank/DDBJ whole genome shotgun (WGS) entry which is preliminary data.</text>
</comment>
<keyword evidence="3" id="KW-1185">Reference proteome</keyword>
<proteinExistence type="predicted"/>
<dbReference type="OrthoDB" id="36975at2"/>
<organism evidence="2 3">
    <name type="scientific">Alkaliphilus serpentinus</name>
    <dbReference type="NCBI Taxonomy" id="1482731"/>
    <lineage>
        <taxon>Bacteria</taxon>
        <taxon>Bacillati</taxon>
        <taxon>Bacillota</taxon>
        <taxon>Clostridia</taxon>
        <taxon>Peptostreptococcales</taxon>
        <taxon>Natronincolaceae</taxon>
        <taxon>Alkaliphilus</taxon>
    </lineage>
</organism>
<name>A0A833M7S4_9FIRM</name>
<evidence type="ECO:0000313" key="2">
    <source>
        <dbReference type="EMBL" id="KAB3529183.1"/>
    </source>
</evidence>
<dbReference type="InterPro" id="IPR001279">
    <property type="entry name" value="Metallo-B-lactamas"/>
</dbReference>
<dbReference type="EMBL" id="WBZB01000036">
    <property type="protein sequence ID" value="KAB3529183.1"/>
    <property type="molecule type" value="Genomic_DNA"/>
</dbReference>
<evidence type="ECO:0000259" key="1">
    <source>
        <dbReference type="SMART" id="SM00849"/>
    </source>
</evidence>
<dbReference type="Proteomes" id="UP000465601">
    <property type="component" value="Unassembled WGS sequence"/>
</dbReference>
<dbReference type="Pfam" id="PF13483">
    <property type="entry name" value="Lactamase_B_3"/>
    <property type="match status" value="1"/>
</dbReference>
<feature type="domain" description="Metallo-beta-lactamase" evidence="1">
    <location>
        <begin position="11"/>
        <end position="173"/>
    </location>
</feature>
<dbReference type="RefSeq" id="WP_151866239.1">
    <property type="nucleotide sequence ID" value="NZ_WBZB01000036.1"/>
</dbReference>
<sequence>MDVKYTIRYLHHSSFTIETLNHLLIFDYFHDVPPKGKERNIENGVVTRELLKTDKDILVFVTHSHSDHYNPVIFQWEQINPNITYILSSDIKVEKPKKNYYFLDKYEGLEVNGLVIEAFGSTDQGVSFYIEVEGLSIFHSGDLNWWHWKEFSKEKQLQEEVDFKNELKYLSDKNIDISFVPVDPRLEEYYYLAGKYFAENIKPKLMVPMHFGDHFEITNRIAEKLETLPVKVPTIHRRGQVIR</sequence>
<dbReference type="PANTHER" id="PTHR42967:SF1">
    <property type="entry name" value="MBL FOLD METALLO-HYDROLASE"/>
    <property type="match status" value="1"/>
</dbReference>
<evidence type="ECO:0000313" key="3">
    <source>
        <dbReference type="Proteomes" id="UP000465601"/>
    </source>
</evidence>
<gene>
    <name evidence="2" type="ORF">F8153_10130</name>
</gene>
<accession>A0A833M7S4</accession>
<dbReference type="PANTHER" id="PTHR42967">
    <property type="entry name" value="METAL DEPENDENT HYDROLASE"/>
    <property type="match status" value="1"/>
</dbReference>
<reference evidence="2 3" key="1">
    <citation type="submission" date="2019-10" db="EMBL/GenBank/DDBJ databases">
        <title>Alkaliphilus serpentinus sp. nov. and Alkaliphilus pronyensis sp. nov., two novel anaerobic alkaliphilic species isolated from the serpentinized-hosted hydrothermal field of the Prony Bay (New Caledonia).</title>
        <authorList>
            <person name="Postec A."/>
        </authorList>
    </citation>
    <scope>NUCLEOTIDE SEQUENCE [LARGE SCALE GENOMIC DNA]</scope>
    <source>
        <strain evidence="2 3">LacT</strain>
    </source>
</reference>
<dbReference type="AlphaFoldDB" id="A0A833M7S4"/>
<dbReference type="Gene3D" id="3.60.15.10">
    <property type="entry name" value="Ribonuclease Z/Hydroxyacylglutathione hydrolase-like"/>
    <property type="match status" value="1"/>
</dbReference>
<dbReference type="GO" id="GO:0016787">
    <property type="term" value="F:hydrolase activity"/>
    <property type="evidence" value="ECO:0007669"/>
    <property type="project" value="UniProtKB-KW"/>
</dbReference>
<dbReference type="SUPFAM" id="SSF56281">
    <property type="entry name" value="Metallo-hydrolase/oxidoreductase"/>
    <property type="match status" value="1"/>
</dbReference>
<dbReference type="InterPro" id="IPR036866">
    <property type="entry name" value="RibonucZ/Hydroxyglut_hydro"/>
</dbReference>
<protein>
    <submittedName>
        <fullName evidence="2">MBL fold metallo-hydrolase</fullName>
    </submittedName>
</protein>
<keyword evidence="2" id="KW-0378">Hydrolase</keyword>